<feature type="compositionally biased region" description="Basic and acidic residues" evidence="2">
    <location>
        <begin position="323"/>
        <end position="332"/>
    </location>
</feature>
<dbReference type="InterPro" id="IPR036875">
    <property type="entry name" value="Znf_CCHC_sf"/>
</dbReference>
<proteinExistence type="predicted"/>
<evidence type="ECO:0000256" key="2">
    <source>
        <dbReference type="SAM" id="MobiDB-lite"/>
    </source>
</evidence>
<protein>
    <recommendedName>
        <fullName evidence="3">CCHC-type domain-containing protein</fullName>
    </recommendedName>
</protein>
<feature type="region of interest" description="Disordered" evidence="2">
    <location>
        <begin position="165"/>
        <end position="208"/>
    </location>
</feature>
<keyword evidence="1" id="KW-0862">Zinc</keyword>
<dbReference type="GO" id="GO:0008270">
    <property type="term" value="F:zinc ion binding"/>
    <property type="evidence" value="ECO:0007669"/>
    <property type="project" value="UniProtKB-KW"/>
</dbReference>
<evidence type="ECO:0000259" key="3">
    <source>
        <dbReference type="PROSITE" id="PS50158"/>
    </source>
</evidence>
<feature type="compositionally biased region" description="Basic and acidic residues" evidence="2">
    <location>
        <begin position="343"/>
        <end position="359"/>
    </location>
</feature>
<keyword evidence="1" id="KW-0479">Metal-binding</keyword>
<sequence length="659" mass="74993">MAANDNSKPEIPVISLDSSGDEAVKNDSNEVSEREIREEEEDQNEDEDEDEVFNSVKSNGGCWVIEEPEKMETNENSKPEIPVISLDSCDDEAMKNVRHEGSERESREAEEEEQNEGKVFNTGISNGGGGVKEEYVYRTKAEERKILADLSSFPQLATMLAFDARMRKKSRRGNRNKRRKKQQKIESVGSNAMTNTMEEEKQMDSNTYTKTKTSLETQLVKKKGDMVLLKLLRRYELHICNGKGWLTKNVTENQSLVICLRCGDSGHDMFSCSNEYSSDVKNDQNEGSEREIREEEEQNEDKVLNNIISNGGCWVTEEPEKMAANENSKPEIRVISLDSSGDEATKNDRNERSERKSREAEEDQNEGKVFNTVISNGGGVKEEYVYRTKSEERKILADLSSFPQLTTMLAFEARMRKKSRRGNRNKRRKKQQMTESVGPNTMVDETGRIREVLETKPAMVSENDGAPRPPTHTVEEEKQMDSNTDAKTKTSLEMPLVKRKNNMVLRKLFRGPRYFDSPQSSWGMCYNCGEDDHTEANCTMRKRKKPCYICGGFTHNAKRCKQRYGLYIYNRKGCLTKVCPEKDAAEDQSLDICLRCGDSGHNMFSCSNEYSSDDLRQIQCYVCKDFGHLCCAEYIHKSPGQVSCYTCGQSGHLGSVSRT</sequence>
<feature type="compositionally biased region" description="Basic and acidic residues" evidence="2">
    <location>
        <begin position="473"/>
        <end position="485"/>
    </location>
</feature>
<accession>A0ABC8QZG9</accession>
<keyword evidence="5" id="KW-1185">Reference proteome</keyword>
<feature type="compositionally biased region" description="Basic and acidic residues" evidence="2">
    <location>
        <begin position="278"/>
        <end position="293"/>
    </location>
</feature>
<dbReference type="InterPro" id="IPR001878">
    <property type="entry name" value="Znf_CCHC"/>
</dbReference>
<evidence type="ECO:0000313" key="5">
    <source>
        <dbReference type="Proteomes" id="UP001642360"/>
    </source>
</evidence>
<organism evidence="4 5">
    <name type="scientific">Ilex paraguariensis</name>
    <name type="common">yerba mate</name>
    <dbReference type="NCBI Taxonomy" id="185542"/>
    <lineage>
        <taxon>Eukaryota</taxon>
        <taxon>Viridiplantae</taxon>
        <taxon>Streptophyta</taxon>
        <taxon>Embryophyta</taxon>
        <taxon>Tracheophyta</taxon>
        <taxon>Spermatophyta</taxon>
        <taxon>Magnoliopsida</taxon>
        <taxon>eudicotyledons</taxon>
        <taxon>Gunneridae</taxon>
        <taxon>Pentapetalae</taxon>
        <taxon>asterids</taxon>
        <taxon>campanulids</taxon>
        <taxon>Aquifoliales</taxon>
        <taxon>Aquifoliaceae</taxon>
        <taxon>Ilex</taxon>
    </lineage>
</organism>
<dbReference type="Proteomes" id="UP001642360">
    <property type="component" value="Unassembled WGS sequence"/>
</dbReference>
<comment type="caution">
    <text evidence="4">The sequence shown here is derived from an EMBL/GenBank/DDBJ whole genome shotgun (WGS) entry which is preliminary data.</text>
</comment>
<gene>
    <name evidence="4" type="ORF">ILEXP_LOCUS4937</name>
</gene>
<feature type="compositionally biased region" description="Acidic residues" evidence="2">
    <location>
        <begin position="38"/>
        <end position="52"/>
    </location>
</feature>
<feature type="region of interest" description="Disordered" evidence="2">
    <location>
        <begin position="1"/>
        <end position="126"/>
    </location>
</feature>
<keyword evidence="1" id="KW-0863">Zinc-finger</keyword>
<name>A0ABC8QZG9_9AQUA</name>
<dbReference type="Gene3D" id="4.10.60.10">
    <property type="entry name" value="Zinc finger, CCHC-type"/>
    <property type="match status" value="1"/>
</dbReference>
<feature type="compositionally biased region" description="Basic and acidic residues" evidence="2">
    <location>
        <begin position="22"/>
        <end position="37"/>
    </location>
</feature>
<feature type="compositionally biased region" description="Basic residues" evidence="2">
    <location>
        <begin position="166"/>
        <end position="182"/>
    </location>
</feature>
<feature type="compositionally biased region" description="Basic residues" evidence="2">
    <location>
        <begin position="415"/>
        <end position="431"/>
    </location>
</feature>
<evidence type="ECO:0000256" key="1">
    <source>
        <dbReference type="PROSITE-ProRule" id="PRU00047"/>
    </source>
</evidence>
<dbReference type="PANTHER" id="PTHR46978:SF1">
    <property type="entry name" value="ZINC KNUCKLE (CCHC-TYPE) FAMILY PROTEIN"/>
    <property type="match status" value="1"/>
</dbReference>
<feature type="region of interest" description="Disordered" evidence="2">
    <location>
        <begin position="275"/>
        <end position="299"/>
    </location>
</feature>
<dbReference type="SMART" id="SM00343">
    <property type="entry name" value="ZnF_C2HC"/>
    <property type="match status" value="6"/>
</dbReference>
<evidence type="ECO:0000313" key="4">
    <source>
        <dbReference type="EMBL" id="CAK9137890.1"/>
    </source>
</evidence>
<feature type="compositionally biased region" description="Basic and acidic residues" evidence="2">
    <location>
        <begin position="92"/>
        <end position="107"/>
    </location>
</feature>
<dbReference type="AlphaFoldDB" id="A0ABC8QZG9"/>
<feature type="compositionally biased region" description="Basic and acidic residues" evidence="2">
    <location>
        <begin position="67"/>
        <end position="78"/>
    </location>
</feature>
<dbReference type="EMBL" id="CAUOFW020000840">
    <property type="protein sequence ID" value="CAK9137890.1"/>
    <property type="molecule type" value="Genomic_DNA"/>
</dbReference>
<feature type="region of interest" description="Disordered" evidence="2">
    <location>
        <begin position="323"/>
        <end position="374"/>
    </location>
</feature>
<dbReference type="PROSITE" id="PS50158">
    <property type="entry name" value="ZF_CCHC"/>
    <property type="match status" value="1"/>
</dbReference>
<feature type="region of interest" description="Disordered" evidence="2">
    <location>
        <begin position="460"/>
        <end position="485"/>
    </location>
</feature>
<feature type="region of interest" description="Disordered" evidence="2">
    <location>
        <begin position="415"/>
        <end position="446"/>
    </location>
</feature>
<reference evidence="4 5" key="1">
    <citation type="submission" date="2024-02" db="EMBL/GenBank/DDBJ databases">
        <authorList>
            <person name="Vignale AGUSTIN F."/>
            <person name="Sosa J E."/>
            <person name="Modenutti C."/>
        </authorList>
    </citation>
    <scope>NUCLEOTIDE SEQUENCE [LARGE SCALE GENOMIC DNA]</scope>
</reference>
<feature type="domain" description="CCHC-type" evidence="3">
    <location>
        <begin position="525"/>
        <end position="538"/>
    </location>
</feature>
<dbReference type="SUPFAM" id="SSF57756">
    <property type="entry name" value="Retrovirus zinc finger-like domains"/>
    <property type="match status" value="1"/>
</dbReference>
<dbReference type="PANTHER" id="PTHR46978">
    <property type="entry name" value="ZINC KNUCKLE (CCHC-TYPE) FAMILY PROTEIN"/>
    <property type="match status" value="1"/>
</dbReference>